<dbReference type="Proteomes" id="UP001060275">
    <property type="component" value="Unassembled WGS sequence"/>
</dbReference>
<feature type="active site" description="Proton donor" evidence="8">
    <location>
        <position position="37"/>
    </location>
</feature>
<comment type="subcellular location">
    <subcellularLocation>
        <location evidence="8">Cytoplasm</location>
    </subcellularLocation>
</comment>
<dbReference type="InterPro" id="IPR003721">
    <property type="entry name" value="Pantoate_ligase"/>
</dbReference>
<feature type="binding site" evidence="8">
    <location>
        <begin position="184"/>
        <end position="187"/>
    </location>
    <ligand>
        <name>ATP</name>
        <dbReference type="ChEBI" id="CHEBI:30616"/>
    </ligand>
</feature>
<dbReference type="GO" id="GO:0004592">
    <property type="term" value="F:pantoate-beta-alanine ligase activity"/>
    <property type="evidence" value="ECO:0007669"/>
    <property type="project" value="UniProtKB-UniRule"/>
</dbReference>
<evidence type="ECO:0000256" key="4">
    <source>
        <dbReference type="ARBA" id="ARBA00022655"/>
    </source>
</evidence>
<dbReference type="GO" id="GO:0015940">
    <property type="term" value="P:pantothenate biosynthetic process"/>
    <property type="evidence" value="ECO:0007669"/>
    <property type="project" value="UniProtKB-UniRule"/>
</dbReference>
<gene>
    <name evidence="8 9" type="primary">panC</name>
    <name evidence="9" type="ORF">NF348_07320</name>
</gene>
<proteinExistence type="inferred from homology"/>
<dbReference type="CDD" id="cd00560">
    <property type="entry name" value="PanC"/>
    <property type="match status" value="1"/>
</dbReference>
<organism evidence="9 10">
    <name type="scientific">Devosia ureilytica</name>
    <dbReference type="NCBI Taxonomy" id="2952754"/>
    <lineage>
        <taxon>Bacteria</taxon>
        <taxon>Pseudomonadati</taxon>
        <taxon>Pseudomonadota</taxon>
        <taxon>Alphaproteobacteria</taxon>
        <taxon>Hyphomicrobiales</taxon>
        <taxon>Devosiaceae</taxon>
        <taxon>Devosia</taxon>
    </lineage>
</organism>
<dbReference type="Pfam" id="PF02569">
    <property type="entry name" value="Pantoate_ligase"/>
    <property type="match status" value="1"/>
</dbReference>
<comment type="catalytic activity">
    <reaction evidence="7 8">
        <text>(R)-pantoate + beta-alanine + ATP = (R)-pantothenate + AMP + diphosphate + H(+)</text>
        <dbReference type="Rhea" id="RHEA:10912"/>
        <dbReference type="ChEBI" id="CHEBI:15378"/>
        <dbReference type="ChEBI" id="CHEBI:15980"/>
        <dbReference type="ChEBI" id="CHEBI:29032"/>
        <dbReference type="ChEBI" id="CHEBI:30616"/>
        <dbReference type="ChEBI" id="CHEBI:33019"/>
        <dbReference type="ChEBI" id="CHEBI:57966"/>
        <dbReference type="ChEBI" id="CHEBI:456215"/>
        <dbReference type="EC" id="6.3.2.1"/>
    </reaction>
</comment>
<evidence type="ECO:0000313" key="9">
    <source>
        <dbReference type="EMBL" id="MCP8886910.1"/>
    </source>
</evidence>
<comment type="pathway">
    <text evidence="1 8">Cofactor biosynthesis; (R)-pantothenate biosynthesis; (R)-pantothenate from (R)-pantoate and beta-alanine: step 1/1.</text>
</comment>
<evidence type="ECO:0000256" key="6">
    <source>
        <dbReference type="ARBA" id="ARBA00022840"/>
    </source>
</evidence>
<comment type="miscellaneous">
    <text evidence="8">The reaction proceeds by a bi uni uni bi ping pong mechanism.</text>
</comment>
<reference evidence="9" key="1">
    <citation type="submission" date="2022-06" db="EMBL/GenBank/DDBJ databases">
        <title>Devosia sp. XJ19-45 genome assembly.</title>
        <authorList>
            <person name="Li B."/>
            <person name="Cai M."/>
            <person name="Nie G."/>
            <person name="Li W."/>
        </authorList>
    </citation>
    <scope>NUCLEOTIDE SEQUENCE</scope>
    <source>
        <strain evidence="9">XJ19-45</strain>
    </source>
</reference>
<feature type="binding site" evidence="8">
    <location>
        <position position="153"/>
    </location>
    <ligand>
        <name>(R)-pantoate</name>
        <dbReference type="ChEBI" id="CHEBI:15980"/>
    </ligand>
</feature>
<dbReference type="NCBIfam" id="TIGR00018">
    <property type="entry name" value="panC"/>
    <property type="match status" value="1"/>
</dbReference>
<keyword evidence="5 8" id="KW-0547">Nucleotide-binding</keyword>
<dbReference type="FunFam" id="3.40.50.620:FF:000013">
    <property type="entry name" value="Pantothenate synthetase"/>
    <property type="match status" value="1"/>
</dbReference>
<dbReference type="PANTHER" id="PTHR21299:SF1">
    <property type="entry name" value="PANTOATE--BETA-ALANINE LIGASE"/>
    <property type="match status" value="1"/>
</dbReference>
<dbReference type="EMBL" id="JAMWDU010000002">
    <property type="protein sequence ID" value="MCP8886910.1"/>
    <property type="molecule type" value="Genomic_DNA"/>
</dbReference>
<comment type="subunit">
    <text evidence="8">Homodimer.</text>
</comment>
<dbReference type="GO" id="GO:0005524">
    <property type="term" value="F:ATP binding"/>
    <property type="evidence" value="ECO:0007669"/>
    <property type="project" value="UniProtKB-KW"/>
</dbReference>
<evidence type="ECO:0000256" key="8">
    <source>
        <dbReference type="HAMAP-Rule" id="MF_00158"/>
    </source>
</evidence>
<evidence type="ECO:0000256" key="7">
    <source>
        <dbReference type="ARBA" id="ARBA00048258"/>
    </source>
</evidence>
<feature type="binding site" evidence="8">
    <location>
        <begin position="147"/>
        <end position="150"/>
    </location>
    <ligand>
        <name>ATP</name>
        <dbReference type="ChEBI" id="CHEBI:30616"/>
    </ligand>
</feature>
<dbReference type="NCBIfam" id="TIGR00125">
    <property type="entry name" value="cyt_tran_rel"/>
    <property type="match status" value="1"/>
</dbReference>
<feature type="binding site" evidence="8">
    <location>
        <position position="61"/>
    </location>
    <ligand>
        <name>beta-alanine</name>
        <dbReference type="ChEBI" id="CHEBI:57966"/>
    </ligand>
</feature>
<name>A0A9Q4ANG2_9HYPH</name>
<dbReference type="EC" id="6.3.2.1" evidence="8"/>
<dbReference type="InterPro" id="IPR004821">
    <property type="entry name" value="Cyt_trans-like"/>
</dbReference>
<evidence type="ECO:0000256" key="5">
    <source>
        <dbReference type="ARBA" id="ARBA00022741"/>
    </source>
</evidence>
<keyword evidence="8" id="KW-0963">Cytoplasm</keyword>
<evidence type="ECO:0000256" key="2">
    <source>
        <dbReference type="ARBA" id="ARBA00009256"/>
    </source>
</evidence>
<feature type="binding site" evidence="8">
    <location>
        <begin position="30"/>
        <end position="37"/>
    </location>
    <ligand>
        <name>ATP</name>
        <dbReference type="ChEBI" id="CHEBI:30616"/>
    </ligand>
</feature>
<dbReference type="InterPro" id="IPR014729">
    <property type="entry name" value="Rossmann-like_a/b/a_fold"/>
</dbReference>
<dbReference type="PANTHER" id="PTHR21299">
    <property type="entry name" value="CYTIDYLATE KINASE/PANTOATE-BETA-ALANINE LIGASE"/>
    <property type="match status" value="1"/>
</dbReference>
<dbReference type="SUPFAM" id="SSF52374">
    <property type="entry name" value="Nucleotidylyl transferase"/>
    <property type="match status" value="1"/>
</dbReference>
<evidence type="ECO:0000256" key="3">
    <source>
        <dbReference type="ARBA" id="ARBA00022598"/>
    </source>
</evidence>
<comment type="function">
    <text evidence="8">Catalyzes the condensation of pantoate with beta-alanine in an ATP-dependent reaction via a pantoyl-adenylate intermediate.</text>
</comment>
<dbReference type="InterPro" id="IPR042176">
    <property type="entry name" value="Pantoate_ligase_C"/>
</dbReference>
<accession>A0A9Q4ANG2</accession>
<comment type="similarity">
    <text evidence="2 8">Belongs to the pantothenate synthetase family.</text>
</comment>
<evidence type="ECO:0000256" key="1">
    <source>
        <dbReference type="ARBA" id="ARBA00004990"/>
    </source>
</evidence>
<dbReference type="Gene3D" id="3.40.50.620">
    <property type="entry name" value="HUPs"/>
    <property type="match status" value="1"/>
</dbReference>
<feature type="binding site" evidence="8">
    <location>
        <position position="61"/>
    </location>
    <ligand>
        <name>(R)-pantoate</name>
        <dbReference type="ChEBI" id="CHEBI:15980"/>
    </ligand>
</feature>
<feature type="binding site" evidence="8">
    <location>
        <position position="176"/>
    </location>
    <ligand>
        <name>ATP</name>
        <dbReference type="ChEBI" id="CHEBI:30616"/>
    </ligand>
</feature>
<sequence>MTLILRDKASLREWRAKVTQGTRVGFVPTMGALHEGHMSLMAQARAQADIVIASIFVNPLQFGPNEDLSRYPRPIEADIEKLEAAGVDALFLPSVEDMYPTGASTLVEETMVSGPLCGAERPGHFRGVTTVVLKLFNLVQPHVALFGQKDAQQCAVIERMVRDLDVPVEIRRGAIVRENDGLALSSRNVYLSPEDRAAAPLLRQSLLAVEAAYQAGEHDAEALARIGLSVLAQSERIRPQYWEVRDPESLGVIATVGARGALCAVAAHLGTTRLIDNLVIGRGIAARVPV</sequence>
<keyword evidence="3 8" id="KW-0436">Ligase</keyword>
<keyword evidence="6 8" id="KW-0067">ATP-binding</keyword>
<keyword evidence="4 8" id="KW-0566">Pantothenate biosynthesis</keyword>
<keyword evidence="10" id="KW-1185">Reference proteome</keyword>
<comment type="caution">
    <text evidence="9">The sequence shown here is derived from an EMBL/GenBank/DDBJ whole genome shotgun (WGS) entry which is preliminary data.</text>
</comment>
<dbReference type="HAMAP" id="MF_00158">
    <property type="entry name" value="PanC"/>
    <property type="match status" value="1"/>
</dbReference>
<dbReference type="RefSeq" id="WP_254673417.1">
    <property type="nucleotide sequence ID" value="NZ_JAMWDU010000002.1"/>
</dbReference>
<dbReference type="GO" id="GO:0005829">
    <property type="term" value="C:cytosol"/>
    <property type="evidence" value="ECO:0007669"/>
    <property type="project" value="TreeGrafter"/>
</dbReference>
<dbReference type="Gene3D" id="3.30.1300.10">
    <property type="entry name" value="Pantoate-beta-alanine ligase, C-terminal domain"/>
    <property type="match status" value="1"/>
</dbReference>
<protein>
    <recommendedName>
        <fullName evidence="8">Pantothenate synthetase</fullName>
        <shortName evidence="8">PS</shortName>
        <ecNumber evidence="8">6.3.2.1</ecNumber>
    </recommendedName>
    <alternativeName>
        <fullName evidence="8">Pantoate--beta-alanine ligase</fullName>
    </alternativeName>
    <alternativeName>
        <fullName evidence="8">Pantoate-activating enzyme</fullName>
    </alternativeName>
</protein>
<evidence type="ECO:0000313" key="10">
    <source>
        <dbReference type="Proteomes" id="UP001060275"/>
    </source>
</evidence>
<dbReference type="AlphaFoldDB" id="A0A9Q4ANG2"/>